<accession>A0AAQ3MB54</accession>
<dbReference type="PANTHER" id="PTHR33119">
    <property type="entry name" value="IFI3P"/>
    <property type="match status" value="1"/>
</dbReference>
<dbReference type="Proteomes" id="UP001303373">
    <property type="component" value="Chromosome 13"/>
</dbReference>
<dbReference type="InterPro" id="IPR025340">
    <property type="entry name" value="DUF4246"/>
</dbReference>
<dbReference type="PANTHER" id="PTHR33119:SF1">
    <property type="entry name" value="FE2OG DIOXYGENASE DOMAIN-CONTAINING PROTEIN"/>
    <property type="match status" value="1"/>
</dbReference>
<evidence type="ECO:0000313" key="3">
    <source>
        <dbReference type="EMBL" id="WPH04584.1"/>
    </source>
</evidence>
<feature type="domain" description="DUF4246" evidence="2">
    <location>
        <begin position="53"/>
        <end position="125"/>
    </location>
</feature>
<dbReference type="Pfam" id="PF14033">
    <property type="entry name" value="DUF4246"/>
    <property type="match status" value="1"/>
</dbReference>
<evidence type="ECO:0000259" key="2">
    <source>
        <dbReference type="Pfam" id="PF21666"/>
    </source>
</evidence>
<proteinExistence type="predicted"/>
<reference evidence="3 4" key="1">
    <citation type="submission" date="2023-11" db="EMBL/GenBank/DDBJ databases">
        <title>An acidophilic fungus is an integral part of prey digestion in a carnivorous sundew plant.</title>
        <authorList>
            <person name="Tsai I.J."/>
        </authorList>
    </citation>
    <scope>NUCLEOTIDE SEQUENCE [LARGE SCALE GENOMIC DNA]</scope>
    <source>
        <strain evidence="3">169a</strain>
    </source>
</reference>
<sequence>MTSKNPMTKAEWRKFRELPEYIQSRTKAQEEQNWTCNNVHTTPTKVKPLSVLGFGIALNSASDSDWAPKAFPFKGTTRNAVEGWTSSTLSIRERDMMKFMGEITDKPDWSRKILDETITKKWRAELMDRETKDADNLIFSDQMFSYCIEEFKTYAAHLDTHGFVPALDSDAVVCKSDSIVSTELKDKLRIAASKLEDVPAKERDWHPDSDEMVLDLVHPSLFPLLYGRSRILSDQIVNLEDCSKFIGLGEVILVPGSDDLKAYVKNDHETPFPDVLYSQNFQWLPCEVAFREDDQVSITSYINNLQPEYNKPLYHAIEQVFAKALPMLDESIRSGGEYRRPTRIEYSKAEYVDRGLKRDMKINYSANDRFEQANRRLVQPEPREEFGPRKSTASGLEGLNLRRDFAKNGLQIIVKMANIHPTPEKPNYGGGSWHIEGSLNEHICATMLYYYDCENITESFLSFRQQVCPGDLGETSYQQCDFYHFEQIFGVFDQENCIQSLGSTLTREGRLITFPNVLQHKVEPFKLADATRPGHRKILAIFVVDPFVRIPSTANVPPQQKEWFSEMALKLDRMGELPLEIAEHIIDSVDDFPIALDEAKQLRLDLMNERRVFHRNVDEALEEPTFAFCEH</sequence>
<dbReference type="Pfam" id="PF21666">
    <property type="entry name" value="DUF4246_N"/>
    <property type="match status" value="1"/>
</dbReference>
<gene>
    <name evidence="3" type="ORF">R9X50_00747600</name>
</gene>
<keyword evidence="4" id="KW-1185">Reference proteome</keyword>
<dbReference type="AlphaFoldDB" id="A0AAQ3MB54"/>
<protein>
    <submittedName>
        <fullName evidence="3">Uncharacterized protein</fullName>
    </submittedName>
</protein>
<evidence type="ECO:0000259" key="1">
    <source>
        <dbReference type="Pfam" id="PF14033"/>
    </source>
</evidence>
<dbReference type="EMBL" id="CP138592">
    <property type="protein sequence ID" value="WPH04584.1"/>
    <property type="molecule type" value="Genomic_DNA"/>
</dbReference>
<dbReference type="InterPro" id="IPR049192">
    <property type="entry name" value="DUF4246_C"/>
</dbReference>
<dbReference type="InterPro" id="IPR049207">
    <property type="entry name" value="DUF4246_N"/>
</dbReference>
<feature type="domain" description="DUF4246" evidence="1">
    <location>
        <begin position="141"/>
        <end position="566"/>
    </location>
</feature>
<organism evidence="3 4">
    <name type="scientific">Acrodontium crateriforme</name>
    <dbReference type="NCBI Taxonomy" id="150365"/>
    <lineage>
        <taxon>Eukaryota</taxon>
        <taxon>Fungi</taxon>
        <taxon>Dikarya</taxon>
        <taxon>Ascomycota</taxon>
        <taxon>Pezizomycotina</taxon>
        <taxon>Dothideomycetes</taxon>
        <taxon>Dothideomycetidae</taxon>
        <taxon>Mycosphaerellales</taxon>
        <taxon>Teratosphaeriaceae</taxon>
        <taxon>Acrodontium</taxon>
    </lineage>
</organism>
<evidence type="ECO:0000313" key="4">
    <source>
        <dbReference type="Proteomes" id="UP001303373"/>
    </source>
</evidence>
<name>A0AAQ3MB54_9PEZI</name>